<protein>
    <submittedName>
        <fullName evidence="2">Uncharacterized protein</fullName>
    </submittedName>
</protein>
<evidence type="ECO:0000256" key="1">
    <source>
        <dbReference type="SAM" id="MobiDB-lite"/>
    </source>
</evidence>
<sequence length="119" mass="12759">MSQKAASLQDARHVSETGKTRGPGLHSSGTTFRKVGAQQQQPIRACFSGAGYEFHHPMLIHLQLLATCVLPTPASRDTSQQHGQHGQPDATPLRPDTQNNNQRPGKGVGRRAGTGESAR</sequence>
<gene>
    <name evidence="2" type="ORF">UV8b_03389</name>
</gene>
<accession>A0A8E5HPS7</accession>
<feature type="region of interest" description="Disordered" evidence="1">
    <location>
        <begin position="1"/>
        <end position="39"/>
    </location>
</feature>
<dbReference type="EMBL" id="CP072755">
    <property type="protein sequence ID" value="QUC19148.1"/>
    <property type="molecule type" value="Genomic_DNA"/>
</dbReference>
<feature type="region of interest" description="Disordered" evidence="1">
    <location>
        <begin position="73"/>
        <end position="119"/>
    </location>
</feature>
<reference evidence="2" key="1">
    <citation type="submission" date="2020-03" db="EMBL/GenBank/DDBJ databases">
        <title>A mixture of massive structural variations and highly conserved coding sequences in Ustilaginoidea virens genome.</title>
        <authorList>
            <person name="Zhang K."/>
            <person name="Zhao Z."/>
            <person name="Zhang Z."/>
            <person name="Li Y."/>
            <person name="Hsiang T."/>
            <person name="Sun W."/>
        </authorList>
    </citation>
    <scope>NUCLEOTIDE SEQUENCE</scope>
    <source>
        <strain evidence="2">UV-8b</strain>
    </source>
</reference>
<dbReference type="AlphaFoldDB" id="A0A8E5HPS7"/>
<proteinExistence type="predicted"/>
<keyword evidence="3" id="KW-1185">Reference proteome</keyword>
<evidence type="ECO:0000313" key="3">
    <source>
        <dbReference type="Proteomes" id="UP000027002"/>
    </source>
</evidence>
<feature type="compositionally biased region" description="Polar residues" evidence="1">
    <location>
        <begin position="27"/>
        <end position="39"/>
    </location>
</feature>
<evidence type="ECO:0000313" key="2">
    <source>
        <dbReference type="EMBL" id="QUC19148.1"/>
    </source>
</evidence>
<name>A0A8E5HPS7_USTVR</name>
<feature type="compositionally biased region" description="Polar residues" evidence="1">
    <location>
        <begin position="75"/>
        <end position="84"/>
    </location>
</feature>
<dbReference type="RefSeq" id="XP_042996821.1">
    <property type="nucleotide sequence ID" value="XM_043140887.1"/>
</dbReference>
<feature type="compositionally biased region" description="Basic and acidic residues" evidence="1">
    <location>
        <begin position="10"/>
        <end position="19"/>
    </location>
</feature>
<dbReference type="Proteomes" id="UP000027002">
    <property type="component" value="Chromosome 3"/>
</dbReference>
<dbReference type="KEGG" id="uvi:66064167"/>
<dbReference type="GeneID" id="66064167"/>
<organism evidence="2 3">
    <name type="scientific">Ustilaginoidea virens</name>
    <name type="common">Rice false smut fungus</name>
    <name type="synonym">Villosiclava virens</name>
    <dbReference type="NCBI Taxonomy" id="1159556"/>
    <lineage>
        <taxon>Eukaryota</taxon>
        <taxon>Fungi</taxon>
        <taxon>Dikarya</taxon>
        <taxon>Ascomycota</taxon>
        <taxon>Pezizomycotina</taxon>
        <taxon>Sordariomycetes</taxon>
        <taxon>Hypocreomycetidae</taxon>
        <taxon>Hypocreales</taxon>
        <taxon>Clavicipitaceae</taxon>
        <taxon>Ustilaginoidea</taxon>
    </lineage>
</organism>